<proteinExistence type="predicted"/>
<organism evidence="1 2">
    <name type="scientific">Pseudomonas guineae</name>
    <dbReference type="NCBI Taxonomy" id="425504"/>
    <lineage>
        <taxon>Bacteria</taxon>
        <taxon>Pseudomonadati</taxon>
        <taxon>Pseudomonadota</taxon>
        <taxon>Gammaproteobacteria</taxon>
        <taxon>Pseudomonadales</taxon>
        <taxon>Pseudomonadaceae</taxon>
        <taxon>Pseudomonas</taxon>
    </lineage>
</organism>
<accession>A0A1I3FYK4</accession>
<keyword evidence="2" id="KW-1185">Reference proteome</keyword>
<dbReference type="EMBL" id="FOQL01000001">
    <property type="protein sequence ID" value="SFI16279.1"/>
    <property type="molecule type" value="Genomic_DNA"/>
</dbReference>
<sequence length="103" mass="11554">MHTTDPTPLIICTERSLGPLLRQWLDSQQTAAEVICSPNDCSQAPLCRWLDPAPLGPEGRVQTALLDAVETLIRTRHAFKSRELAELRKRLEQLLEELSAHGE</sequence>
<dbReference type="OrthoDB" id="6050119at2"/>
<dbReference type="STRING" id="425504.SAMN05216206_1698"/>
<dbReference type="RefSeq" id="WP_090241277.1">
    <property type="nucleotide sequence ID" value="NZ_CAXBNE010000132.1"/>
</dbReference>
<evidence type="ECO:0000313" key="2">
    <source>
        <dbReference type="Proteomes" id="UP000243606"/>
    </source>
</evidence>
<evidence type="ECO:0000313" key="1">
    <source>
        <dbReference type="EMBL" id="SFI16279.1"/>
    </source>
</evidence>
<protein>
    <submittedName>
        <fullName evidence="1">Uncharacterized protein</fullName>
    </submittedName>
</protein>
<name>A0A1I3FYK4_9PSED</name>
<dbReference type="Proteomes" id="UP000243606">
    <property type="component" value="Unassembled WGS sequence"/>
</dbReference>
<gene>
    <name evidence="1" type="ORF">SAMN05216206_1698</name>
</gene>
<dbReference type="AlphaFoldDB" id="A0A1I3FYK4"/>
<reference evidence="2" key="1">
    <citation type="submission" date="2016-10" db="EMBL/GenBank/DDBJ databases">
        <authorList>
            <person name="Varghese N."/>
            <person name="Submissions S."/>
        </authorList>
    </citation>
    <scope>NUCLEOTIDE SEQUENCE [LARGE SCALE GENOMIC DNA]</scope>
    <source>
        <strain evidence="2">LMG 24016</strain>
    </source>
</reference>